<protein>
    <submittedName>
        <fullName evidence="2">Uncharacterized protein</fullName>
    </submittedName>
</protein>
<proteinExistence type="predicted"/>
<reference evidence="2" key="1">
    <citation type="journal article" date="2015" name="Nature">
        <title>Complex archaea that bridge the gap between prokaryotes and eukaryotes.</title>
        <authorList>
            <person name="Spang A."/>
            <person name="Saw J.H."/>
            <person name="Jorgensen S.L."/>
            <person name="Zaremba-Niedzwiedzka K."/>
            <person name="Martijn J."/>
            <person name="Lind A.E."/>
            <person name="van Eijk R."/>
            <person name="Schleper C."/>
            <person name="Guy L."/>
            <person name="Ettema T.J."/>
        </authorList>
    </citation>
    <scope>NUCLEOTIDE SEQUENCE</scope>
</reference>
<evidence type="ECO:0000256" key="1">
    <source>
        <dbReference type="SAM" id="Coils"/>
    </source>
</evidence>
<feature type="non-terminal residue" evidence="2">
    <location>
        <position position="97"/>
    </location>
</feature>
<organism evidence="2">
    <name type="scientific">marine sediment metagenome</name>
    <dbReference type="NCBI Taxonomy" id="412755"/>
    <lineage>
        <taxon>unclassified sequences</taxon>
        <taxon>metagenomes</taxon>
        <taxon>ecological metagenomes</taxon>
    </lineage>
</organism>
<accession>A0A0F9H422</accession>
<evidence type="ECO:0000313" key="2">
    <source>
        <dbReference type="EMBL" id="KKL76405.1"/>
    </source>
</evidence>
<keyword evidence="1" id="KW-0175">Coiled coil</keyword>
<comment type="caution">
    <text evidence="2">The sequence shown here is derived from an EMBL/GenBank/DDBJ whole genome shotgun (WGS) entry which is preliminary data.</text>
</comment>
<feature type="coiled-coil region" evidence="1">
    <location>
        <begin position="4"/>
        <end position="31"/>
    </location>
</feature>
<sequence length="97" mass="10653">MSKRQQAIKLVEELLELKAKTEQKEAELDALFGTRSMVKAKAKAKAPAKAKKAKKKHPHGQVLVRDTLLDYMGKREGRSITSADALEDLGCSAQSFG</sequence>
<dbReference type="EMBL" id="LAZR01024058">
    <property type="protein sequence ID" value="KKL76405.1"/>
    <property type="molecule type" value="Genomic_DNA"/>
</dbReference>
<name>A0A0F9H422_9ZZZZ</name>
<dbReference type="AlphaFoldDB" id="A0A0F9H422"/>
<gene>
    <name evidence="2" type="ORF">LCGC14_2045200</name>
</gene>